<dbReference type="OrthoDB" id="205198at2759"/>
<dbReference type="InterPro" id="IPR002190">
    <property type="entry name" value="MHD_dom"/>
</dbReference>
<evidence type="ECO:0000313" key="4">
    <source>
        <dbReference type="Proteomes" id="UP000838763"/>
    </source>
</evidence>
<dbReference type="InterPro" id="IPR041899">
    <property type="entry name" value="MAGE_WH2"/>
</dbReference>
<keyword evidence="4" id="KW-1185">Reference proteome</keyword>
<dbReference type="SMART" id="SM01373">
    <property type="entry name" value="MAGE"/>
    <property type="match status" value="1"/>
</dbReference>
<evidence type="ECO:0000259" key="2">
    <source>
        <dbReference type="SMART" id="SM01373"/>
    </source>
</evidence>
<proteinExistence type="predicted"/>
<name>A0A9P1H8X7_9PEZI</name>
<comment type="caution">
    <text evidence="3">The sequence shown here is derived from an EMBL/GenBank/DDBJ whole genome shotgun (WGS) entry which is preliminary data.</text>
</comment>
<dbReference type="AlphaFoldDB" id="A0A9P1H8X7"/>
<sequence length="269" mass="29824">MPPPRRRRQVEYDDDETEPAEVSIQRNRRDRNEEDSTGEAEDDTTMDVDERPGNRLEDQLATKLVRYQQQQPSQGYGNLDPRLDAPQEASGPLIIVPSKAPTAELEATYAGFYTMVIALIALNGGEITEQKLKRYLSRVNADNKLGSEKTEEVLARMEKMGYVAKRVENISADQDKNVSWLVGPRGKKEVGPEGVAGMIREVFGGSTPALEKQLAASLGVQVSEVQSEGDEEENNENGEADGEGDIHPAEEESRRSSRRTARNRHADDG</sequence>
<feature type="compositionally biased region" description="Acidic residues" evidence="1">
    <location>
        <begin position="227"/>
        <end position="243"/>
    </location>
</feature>
<accession>A0A9P1H8X7</accession>
<protein>
    <recommendedName>
        <fullName evidence="2">MAGE domain-containing protein</fullName>
    </recommendedName>
</protein>
<evidence type="ECO:0000256" key="1">
    <source>
        <dbReference type="SAM" id="MobiDB-lite"/>
    </source>
</evidence>
<organism evidence="3 4">
    <name type="scientific">Parascedosporium putredinis</name>
    <dbReference type="NCBI Taxonomy" id="1442378"/>
    <lineage>
        <taxon>Eukaryota</taxon>
        <taxon>Fungi</taxon>
        <taxon>Dikarya</taxon>
        <taxon>Ascomycota</taxon>
        <taxon>Pezizomycotina</taxon>
        <taxon>Sordariomycetes</taxon>
        <taxon>Hypocreomycetidae</taxon>
        <taxon>Microascales</taxon>
        <taxon>Microascaceae</taxon>
        <taxon>Parascedosporium</taxon>
    </lineage>
</organism>
<dbReference type="EMBL" id="CALLCH030000017">
    <property type="protein sequence ID" value="CAI4218222.1"/>
    <property type="molecule type" value="Genomic_DNA"/>
</dbReference>
<feature type="domain" description="MAGE" evidence="2">
    <location>
        <begin position="28"/>
        <end position="195"/>
    </location>
</feature>
<dbReference type="Gene3D" id="1.10.10.1210">
    <property type="entry name" value="MAGE homology domain, winged helix WH2 motif"/>
    <property type="match status" value="1"/>
</dbReference>
<dbReference type="Proteomes" id="UP000838763">
    <property type="component" value="Unassembled WGS sequence"/>
</dbReference>
<dbReference type="Pfam" id="PF01454">
    <property type="entry name" value="MAGE"/>
    <property type="match status" value="1"/>
</dbReference>
<gene>
    <name evidence="3" type="ORF">PPNO1_LOCUS7814</name>
</gene>
<evidence type="ECO:0000313" key="3">
    <source>
        <dbReference type="EMBL" id="CAI4218222.1"/>
    </source>
</evidence>
<reference evidence="3" key="1">
    <citation type="submission" date="2022-11" db="EMBL/GenBank/DDBJ databases">
        <authorList>
            <person name="Scott C."/>
            <person name="Bruce N."/>
        </authorList>
    </citation>
    <scope>NUCLEOTIDE SEQUENCE</scope>
</reference>
<feature type="compositionally biased region" description="Basic and acidic residues" evidence="1">
    <location>
        <begin position="244"/>
        <end position="255"/>
    </location>
</feature>
<feature type="region of interest" description="Disordered" evidence="1">
    <location>
        <begin position="1"/>
        <end position="56"/>
    </location>
</feature>
<feature type="region of interest" description="Disordered" evidence="1">
    <location>
        <begin position="218"/>
        <end position="269"/>
    </location>
</feature>
<feature type="compositionally biased region" description="Acidic residues" evidence="1">
    <location>
        <begin position="33"/>
        <end position="47"/>
    </location>
</feature>